<dbReference type="RefSeq" id="WP_147767352.1">
    <property type="nucleotide sequence ID" value="NZ_VRKQ01000008.1"/>
</dbReference>
<dbReference type="OrthoDB" id="1421312at2"/>
<feature type="region of interest" description="Disordered" evidence="1">
    <location>
        <begin position="294"/>
        <end position="341"/>
    </location>
</feature>
<protein>
    <submittedName>
        <fullName evidence="3">Transporter</fullName>
    </submittedName>
</protein>
<dbReference type="EMBL" id="VRKQ01000008">
    <property type="protein sequence ID" value="TXG39783.1"/>
    <property type="molecule type" value="Genomic_DNA"/>
</dbReference>
<proteinExistence type="predicted"/>
<evidence type="ECO:0000313" key="4">
    <source>
        <dbReference type="Proteomes" id="UP000321080"/>
    </source>
</evidence>
<dbReference type="AlphaFoldDB" id="A0A5C7GNA0"/>
<name>A0A5C7GNA0_9FLAO</name>
<accession>A0A5C7GNA0</accession>
<feature type="chain" id="PRO_5022924993" evidence="2">
    <location>
        <begin position="22"/>
        <end position="341"/>
    </location>
</feature>
<feature type="compositionally biased region" description="Basic residues" evidence="1">
    <location>
        <begin position="305"/>
        <end position="318"/>
    </location>
</feature>
<keyword evidence="4" id="KW-1185">Reference proteome</keyword>
<organism evidence="3 4">
    <name type="scientific">Seonamhaeicola maritimus</name>
    <dbReference type="NCBI Taxonomy" id="2591822"/>
    <lineage>
        <taxon>Bacteria</taxon>
        <taxon>Pseudomonadati</taxon>
        <taxon>Bacteroidota</taxon>
        <taxon>Flavobacteriia</taxon>
        <taxon>Flavobacteriales</taxon>
        <taxon>Flavobacteriaceae</taxon>
    </lineage>
</organism>
<evidence type="ECO:0000313" key="3">
    <source>
        <dbReference type="EMBL" id="TXG39783.1"/>
    </source>
</evidence>
<gene>
    <name evidence="3" type="ORF">FUA22_07920</name>
</gene>
<feature type="signal peptide" evidence="2">
    <location>
        <begin position="1"/>
        <end position="21"/>
    </location>
</feature>
<dbReference type="InterPro" id="IPR025737">
    <property type="entry name" value="FApF"/>
</dbReference>
<keyword evidence="2" id="KW-0732">Signal</keyword>
<sequence>MKPFKSTILIFICLITTHAFSQYTDVINSNRPGVSRSAFSVGKNVVQFEIGPYFVKEKRTPATTYEVSGLGVDFAARYGLLFEELEISLEGNYQNDTKRYTYSVDAKDNRANFKHVTLGAKYLVFDPYKNEEANKPNLYSWKANHSFQWRHLIPAISVYAGANYDTKNNPYTAPGIEGFSPKIMIATQNNFSGGWVFVMNLIKDRIGTDQSDFQYILTLTHSFNPKWVVFGETQGIKSDFYADNLFRVGGAYLFGKDFQLDTAITFNSKDTPSVFGVSIGASYRLDFHKDPEEKNSENMLESSKGSKRTKSSKRKKRKSDVFDDNNKTKKQKKKEIDFDDN</sequence>
<reference evidence="3 4" key="1">
    <citation type="submission" date="2019-08" db="EMBL/GenBank/DDBJ databases">
        <title>Seonamhaeicola sediminis sp. nov., isolated from marine sediment.</title>
        <authorList>
            <person name="Cao W.R."/>
        </authorList>
    </citation>
    <scope>NUCLEOTIDE SEQUENCE [LARGE SCALE GENOMIC DNA]</scope>
    <source>
        <strain evidence="3 4">1505</strain>
    </source>
</reference>
<dbReference type="Proteomes" id="UP000321080">
    <property type="component" value="Unassembled WGS sequence"/>
</dbReference>
<evidence type="ECO:0000256" key="2">
    <source>
        <dbReference type="SAM" id="SignalP"/>
    </source>
</evidence>
<evidence type="ECO:0000256" key="1">
    <source>
        <dbReference type="SAM" id="MobiDB-lite"/>
    </source>
</evidence>
<dbReference type="Pfam" id="PF13557">
    <property type="entry name" value="Phenol_MetA_deg"/>
    <property type="match status" value="1"/>
</dbReference>
<comment type="caution">
    <text evidence="3">The sequence shown here is derived from an EMBL/GenBank/DDBJ whole genome shotgun (WGS) entry which is preliminary data.</text>
</comment>